<organism evidence="3 4">
    <name type="scientific">Dispira parvispora</name>
    <dbReference type="NCBI Taxonomy" id="1520584"/>
    <lineage>
        <taxon>Eukaryota</taxon>
        <taxon>Fungi</taxon>
        <taxon>Fungi incertae sedis</taxon>
        <taxon>Zoopagomycota</taxon>
        <taxon>Kickxellomycotina</taxon>
        <taxon>Dimargaritomycetes</taxon>
        <taxon>Dimargaritales</taxon>
        <taxon>Dimargaritaceae</taxon>
        <taxon>Dispira</taxon>
    </lineage>
</organism>
<dbReference type="Proteomes" id="UP001150925">
    <property type="component" value="Unassembled WGS sequence"/>
</dbReference>
<dbReference type="InterPro" id="IPR036691">
    <property type="entry name" value="Endo/exonu/phosph_ase_sf"/>
</dbReference>
<dbReference type="OrthoDB" id="428734at2759"/>
<comment type="caution">
    <text evidence="3">The sequence shown here is derived from an EMBL/GenBank/DDBJ whole genome shotgun (WGS) entry which is preliminary data.</text>
</comment>
<name>A0A9W8E275_9FUNG</name>
<evidence type="ECO:0000313" key="4">
    <source>
        <dbReference type="Proteomes" id="UP001150925"/>
    </source>
</evidence>
<dbReference type="PANTHER" id="PTHR12121">
    <property type="entry name" value="CARBON CATABOLITE REPRESSOR PROTEIN 4"/>
    <property type="match status" value="1"/>
</dbReference>
<dbReference type="EMBL" id="JANBPY010001323">
    <property type="protein sequence ID" value="KAJ1960525.1"/>
    <property type="molecule type" value="Genomic_DNA"/>
</dbReference>
<dbReference type="AlphaFoldDB" id="A0A9W8E275"/>
<dbReference type="InterPro" id="IPR050410">
    <property type="entry name" value="CCR4/nocturin_mRNA_transcr"/>
</dbReference>
<dbReference type="SUPFAM" id="SSF56219">
    <property type="entry name" value="DNase I-like"/>
    <property type="match status" value="1"/>
</dbReference>
<evidence type="ECO:0000259" key="2">
    <source>
        <dbReference type="Pfam" id="PF03372"/>
    </source>
</evidence>
<dbReference type="GO" id="GO:0000175">
    <property type="term" value="F:3'-5'-RNA exonuclease activity"/>
    <property type="evidence" value="ECO:0007669"/>
    <property type="project" value="TreeGrafter"/>
</dbReference>
<gene>
    <name evidence="3" type="ORF">IWQ62_004198</name>
</gene>
<dbReference type="InterPro" id="IPR005135">
    <property type="entry name" value="Endo/exonuclease/phosphatase"/>
</dbReference>
<feature type="region of interest" description="Disordered" evidence="1">
    <location>
        <begin position="1"/>
        <end position="21"/>
    </location>
</feature>
<accession>A0A9W8E275</accession>
<proteinExistence type="predicted"/>
<evidence type="ECO:0000256" key="1">
    <source>
        <dbReference type="SAM" id="MobiDB-lite"/>
    </source>
</evidence>
<feature type="domain" description="Endonuclease/exonuclease/phosphatase" evidence="2">
    <location>
        <begin position="254"/>
        <end position="478"/>
    </location>
</feature>
<reference evidence="3" key="1">
    <citation type="submission" date="2022-07" db="EMBL/GenBank/DDBJ databases">
        <title>Phylogenomic reconstructions and comparative analyses of Kickxellomycotina fungi.</title>
        <authorList>
            <person name="Reynolds N.K."/>
            <person name="Stajich J.E."/>
            <person name="Barry K."/>
            <person name="Grigoriev I.V."/>
            <person name="Crous P."/>
            <person name="Smith M.E."/>
        </authorList>
    </citation>
    <scope>NUCLEOTIDE SEQUENCE</scope>
    <source>
        <strain evidence="3">RSA 1196</strain>
    </source>
</reference>
<evidence type="ECO:0000313" key="3">
    <source>
        <dbReference type="EMBL" id="KAJ1960525.1"/>
    </source>
</evidence>
<sequence length="572" mass="63638">MSVVKSHPLKGATGGSERPAAMRTTSLPLTAAYCPNDAIHPMTPGAYDFVGQSDPHYTTLPGGYHPPGLPKSAFQPSHPLIPCAGNAFVPKGTTLPYYRGTRHMMVPTTTMGNPNAYQTMPTWPVYSNVGHHPQSSCKCNVHYGCHGYLTGHNVTNHARSTSFQHNRGPELPMHPTFQNRNQAIVSGNSIRHGSPIHHPAHSDYPVCFHTDLGITRQMAIRDGEMQPTLRELYQYQKVKPGFGKFHSRTFTVLSWNISSRQSPHGGPSASSSSASLNSMADMLPMANRREVILDQLDQIEADILCLQEISSQDFTAHFEPRLAQRGYAGVFQHPVQGDTHKGLAIFYPPSRFNLAESYAIRYNEVTFATRRGGPYHPAATSHTYDTATRFAPFHNIALIAIFVNRRTHSRLRVVNTQLAQPEECPDVRLLQGAILVDHLAHRHETKLSTIISGDFNAPSKSDIIRYLLAGRVSRLIFRHLDYGKYSAYPLKHPLRLRNAYHQSTLASIGLEDSRVAATDYLMYTTPTIRMLAFYDGIRTHVPQDLPSGTQTQHLPLVALFEEKPAVPTFVTQ</sequence>
<dbReference type="Pfam" id="PF03372">
    <property type="entry name" value="Exo_endo_phos"/>
    <property type="match status" value="1"/>
</dbReference>
<protein>
    <recommendedName>
        <fullName evidence="2">Endonuclease/exonuclease/phosphatase domain-containing protein</fullName>
    </recommendedName>
</protein>
<keyword evidence="4" id="KW-1185">Reference proteome</keyword>
<dbReference type="Gene3D" id="3.60.10.10">
    <property type="entry name" value="Endonuclease/exonuclease/phosphatase"/>
    <property type="match status" value="1"/>
</dbReference>
<dbReference type="PANTHER" id="PTHR12121:SF100">
    <property type="entry name" value="POLY(A)-SPECIFIC RIBONUCLEASE"/>
    <property type="match status" value="1"/>
</dbReference>